<name>A0AAV1JHS6_9NEOP</name>
<keyword evidence="2" id="KW-1185">Reference proteome</keyword>
<evidence type="ECO:0000313" key="2">
    <source>
        <dbReference type="Proteomes" id="UP001497472"/>
    </source>
</evidence>
<reference evidence="1 2" key="1">
    <citation type="submission" date="2023-11" db="EMBL/GenBank/DDBJ databases">
        <authorList>
            <person name="Okamura Y."/>
        </authorList>
    </citation>
    <scope>NUCLEOTIDE SEQUENCE [LARGE SCALE GENOMIC DNA]</scope>
</reference>
<proteinExistence type="predicted"/>
<dbReference type="Proteomes" id="UP001497472">
    <property type="component" value="Unassembled WGS sequence"/>
</dbReference>
<dbReference type="EMBL" id="CAVLEF010000010">
    <property type="protein sequence ID" value="CAK1548201.1"/>
    <property type="molecule type" value="Genomic_DNA"/>
</dbReference>
<evidence type="ECO:0000313" key="1">
    <source>
        <dbReference type="EMBL" id="CAK1548201.1"/>
    </source>
</evidence>
<accession>A0AAV1JHS6</accession>
<sequence>MSYDSECHSPRPFIDNFKSIQSPRILSCYNSPRVIPCSKDAVQKFERSNSSPYPMIDKTCPPNLTTVVSQRLPSSDLELSFLDTTNERHEPRTGPQRTIQSHVGLGYNSNAAENFMKKDTNSLSDPPNTLNKNDDFFLRRENLGKFNHIQPLYEQLNKLSLEKENNPLVKKTEIMKLGGSNQSGKIYHQTTTPNCNTYENKDYCSCHHCVKTRTPYQPYIQYQEKENVPYKKCPCIPDPRVCPHSYNPHHFIPPQTCSCQSEPVQPSNAVDKKSWMLEKYEQSKKIQCSEVQPQSAVKEKREPTVSDLFKIIKLQNEQLQLLQEKVDKFIATSSCKENSNPSIEDYITEKVNVQSDNQHKISIGVMTSFEVVRTSTIINKEVIKQNEAQIQCNRSQISIKEVVSSQPVNINFLEGIRKTNDVNTSVHNSIHDIKDMTKTTAFEDKTFNDLSLYNVHVDNETTPQMSPEQSMYLDVKDYSESDSESDDPASVGWTYYNKVMNRVNGMLQDSDMPSSASALFRNTRQKCLMQIDKTNVSVTKRVTFGETPVEIQKPVLSAPSTDTSLKMNQLAAKYLPISQQVLQGPIKSPTVGTNMSIATRNYMEKHRIIQGTTNPIPQPSRPHQEIPKFLDITVLKQQPKLL</sequence>
<organism evidence="1 2">
    <name type="scientific">Leptosia nina</name>
    <dbReference type="NCBI Taxonomy" id="320188"/>
    <lineage>
        <taxon>Eukaryota</taxon>
        <taxon>Metazoa</taxon>
        <taxon>Ecdysozoa</taxon>
        <taxon>Arthropoda</taxon>
        <taxon>Hexapoda</taxon>
        <taxon>Insecta</taxon>
        <taxon>Pterygota</taxon>
        <taxon>Neoptera</taxon>
        <taxon>Endopterygota</taxon>
        <taxon>Lepidoptera</taxon>
        <taxon>Glossata</taxon>
        <taxon>Ditrysia</taxon>
        <taxon>Papilionoidea</taxon>
        <taxon>Pieridae</taxon>
        <taxon>Pierinae</taxon>
        <taxon>Leptosia</taxon>
    </lineage>
</organism>
<protein>
    <submittedName>
        <fullName evidence="1">Uncharacterized protein</fullName>
    </submittedName>
</protein>
<gene>
    <name evidence="1" type="ORF">LNINA_LOCUS7618</name>
</gene>
<dbReference type="AlphaFoldDB" id="A0AAV1JHS6"/>
<comment type="caution">
    <text evidence="1">The sequence shown here is derived from an EMBL/GenBank/DDBJ whole genome shotgun (WGS) entry which is preliminary data.</text>
</comment>